<accession>K4KWD4</accession>
<dbReference type="RefSeq" id="WP_015046390.1">
    <property type="nucleotide sequence ID" value="NC_018868.3"/>
</dbReference>
<name>K4KWD4_SIMAS</name>
<evidence type="ECO:0000313" key="2">
    <source>
        <dbReference type="Proteomes" id="UP000000466"/>
    </source>
</evidence>
<sequence length="308" mass="34949">MPLTPSALSAFVAQHQLPDTYLAFANAHFSPLLTWAQAAKSPQILGINGSQGSGKSTLAAWLVAALTDQGIPALALSMDDFYLGKAARTLLANRVHPLLGTRGVPGTHDVARAIEVLDALKECKTPIIPRFDKAIDDCVPASHLEPLHHPVKIIVLEGWCLGAQPQAEAALMHPINALERDEDQQGQWRSWVNRQLAQTYQAWFQRVDRWVMLRAPSFECVAQWRWQQEQKLWQKHKLAGMLQQTDHRGGSTTSGLMTREQVQRFVQYYERLTTHMLHEMPDRVEHLYQLDDRRNIIHEHHRSHGALR</sequence>
<proteinExistence type="predicted"/>
<dbReference type="PANTHER" id="PTHR10285">
    <property type="entry name" value="URIDINE KINASE"/>
    <property type="match status" value="1"/>
</dbReference>
<evidence type="ECO:0000313" key="1">
    <source>
        <dbReference type="EMBL" id="AFU98217.1"/>
    </source>
</evidence>
<gene>
    <name evidence="1" type="ordered locus">M5M_05050</name>
</gene>
<keyword evidence="2" id="KW-1185">Reference proteome</keyword>
<dbReference type="SUPFAM" id="SSF52540">
    <property type="entry name" value="P-loop containing nucleoside triphosphate hydrolases"/>
    <property type="match status" value="1"/>
</dbReference>
<dbReference type="InterPro" id="IPR027417">
    <property type="entry name" value="P-loop_NTPase"/>
</dbReference>
<reference evidence="1 2" key="1">
    <citation type="journal article" date="2013" name="Genome Announc.">
        <title>Complete genome sequence of Simiduia agarivorans SA1(T), a marine bacterium able to degrade a variety of polysaccharides.</title>
        <authorList>
            <person name="Lin S.Y."/>
            <person name="Shieh W.Y."/>
            <person name="Chen J.S."/>
            <person name="Tang S.L."/>
        </authorList>
    </citation>
    <scope>NUCLEOTIDE SEQUENCE [LARGE SCALE GENOMIC DNA]</scope>
    <source>
        <strain evidence="2">DSM 21679 / JCM 13881 / BCRC 17597 / SA1</strain>
    </source>
</reference>
<dbReference type="KEGG" id="saga:M5M_05050"/>
<dbReference type="GO" id="GO:0016301">
    <property type="term" value="F:kinase activity"/>
    <property type="evidence" value="ECO:0007669"/>
    <property type="project" value="UniProtKB-KW"/>
</dbReference>
<dbReference type="EMBL" id="CP003746">
    <property type="protein sequence ID" value="AFU98217.1"/>
    <property type="molecule type" value="Genomic_DNA"/>
</dbReference>
<dbReference type="STRING" id="1117647.M5M_05050"/>
<protein>
    <submittedName>
        <fullName evidence="1">Kinase-like protein</fullName>
    </submittedName>
</protein>
<dbReference type="HOGENOM" id="CLU_056986_2_1_6"/>
<dbReference type="Proteomes" id="UP000000466">
    <property type="component" value="Chromosome"/>
</dbReference>
<organism evidence="1 2">
    <name type="scientific">Simiduia agarivorans (strain DSM 21679 / JCM 13881 / BCRC 17597 / SA1)</name>
    <dbReference type="NCBI Taxonomy" id="1117647"/>
    <lineage>
        <taxon>Bacteria</taxon>
        <taxon>Pseudomonadati</taxon>
        <taxon>Pseudomonadota</taxon>
        <taxon>Gammaproteobacteria</taxon>
        <taxon>Cellvibrionales</taxon>
        <taxon>Cellvibrionaceae</taxon>
        <taxon>Simiduia</taxon>
    </lineage>
</organism>
<dbReference type="eggNOG" id="COG4240">
    <property type="taxonomic scope" value="Bacteria"/>
</dbReference>
<dbReference type="AlphaFoldDB" id="K4KWD4"/>
<dbReference type="OrthoDB" id="455474at2"/>
<dbReference type="Gene3D" id="3.40.50.300">
    <property type="entry name" value="P-loop containing nucleotide triphosphate hydrolases"/>
    <property type="match status" value="1"/>
</dbReference>